<comment type="caution">
    <text evidence="3">The sequence shown here is derived from an EMBL/GenBank/DDBJ whole genome shotgun (WGS) entry which is preliminary data.</text>
</comment>
<organism evidence="3 4">
    <name type="scientific">Chrysochromulina tobinii</name>
    <dbReference type="NCBI Taxonomy" id="1460289"/>
    <lineage>
        <taxon>Eukaryota</taxon>
        <taxon>Haptista</taxon>
        <taxon>Haptophyta</taxon>
        <taxon>Prymnesiophyceae</taxon>
        <taxon>Prymnesiales</taxon>
        <taxon>Chrysochromulinaceae</taxon>
        <taxon>Chrysochromulina</taxon>
    </lineage>
</organism>
<feature type="region of interest" description="Disordered" evidence="2">
    <location>
        <begin position="344"/>
        <end position="419"/>
    </location>
</feature>
<feature type="coiled-coil region" evidence="1">
    <location>
        <begin position="151"/>
        <end position="182"/>
    </location>
</feature>
<keyword evidence="1" id="KW-0175">Coiled coil</keyword>
<feature type="compositionally biased region" description="Low complexity" evidence="2">
    <location>
        <begin position="391"/>
        <end position="404"/>
    </location>
</feature>
<dbReference type="EMBL" id="JWZX01003143">
    <property type="protein sequence ID" value="KOO23937.1"/>
    <property type="molecule type" value="Genomic_DNA"/>
</dbReference>
<dbReference type="AlphaFoldDB" id="A0A0M0JC40"/>
<evidence type="ECO:0000256" key="2">
    <source>
        <dbReference type="SAM" id="MobiDB-lite"/>
    </source>
</evidence>
<accession>A0A0M0JC40</accession>
<proteinExistence type="predicted"/>
<evidence type="ECO:0000256" key="1">
    <source>
        <dbReference type="SAM" id="Coils"/>
    </source>
</evidence>
<sequence>MSRKERLADAKTRAKFIKAAMPPSYPTTCLEALRTLSPPTGRTFSPSRDGSLSPSLIKLKPWEGPYPWEMTIPPPPKISPRSMDAKMPTAVLVREAAKRAALEKAARAKARAEELARKRMAERLRAIEIEEAGRAATAEVRSREPTSVAKLQELQEACTARREELLQALKEIEHRKRESLLRRIGEAMLERGIATHALMAEWAAGTTEEGRLTKQEFRQVLRMTLSLKPSDDQIDDFFKMAAHWPFKNDDSFKNKGPDAISLAEIKPALRQVHGYARSEKDKELRWSFEAEACARQAQAYQDCQASAAKWGHLQRLMDELRSHPSLRVSIGYFIEQQKVALAFSPSESPTPAASRLASPDGRSSPAGAFSSPTPSPTPGAEGGVGTAAGSAEGQAEGRQRAAGGHVATAGLSPTGTWPSKAPNLKLLLQEWGSDGMGFVSREAFVRKLSALKNEGELKISGEPNEVKEVLMELFDDLLKEGCEVEVERGRSAASEVGPRLDLEKAFSLMMVEVEAQRGKEKKLMGALEKAREKALALQAQCAADAAKRAKETEIEARERALALKNLREPQGTSGNTSSELAALNSSLRALSGPSAQSEFAALNSSVISRAGSRRPTLDNLEATRPRRPTLDNLKAMVMA</sequence>
<reference evidence="4" key="1">
    <citation type="journal article" date="2015" name="PLoS Genet.">
        <title>Genome Sequence and Transcriptome Analyses of Chrysochromulina tobin: Metabolic Tools for Enhanced Algal Fitness in the Prominent Order Prymnesiales (Haptophyceae).</title>
        <authorList>
            <person name="Hovde B.T."/>
            <person name="Deodato C.R."/>
            <person name="Hunsperger H.M."/>
            <person name="Ryken S.A."/>
            <person name="Yost W."/>
            <person name="Jha R.K."/>
            <person name="Patterson J."/>
            <person name="Monnat R.J. Jr."/>
            <person name="Barlow S.B."/>
            <person name="Starkenburg S.R."/>
            <person name="Cattolico R.A."/>
        </authorList>
    </citation>
    <scope>NUCLEOTIDE SEQUENCE</scope>
    <source>
        <strain evidence="4">CCMP291</strain>
    </source>
</reference>
<protein>
    <submittedName>
        <fullName evidence="3">Uncharacterized protein</fullName>
    </submittedName>
</protein>
<evidence type="ECO:0000313" key="3">
    <source>
        <dbReference type="EMBL" id="KOO23937.1"/>
    </source>
</evidence>
<name>A0A0M0JC40_9EUKA</name>
<evidence type="ECO:0000313" key="4">
    <source>
        <dbReference type="Proteomes" id="UP000037460"/>
    </source>
</evidence>
<dbReference type="Proteomes" id="UP000037460">
    <property type="component" value="Unassembled WGS sequence"/>
</dbReference>
<gene>
    <name evidence="3" type="ORF">Ctob_000333</name>
</gene>
<keyword evidence="4" id="KW-1185">Reference proteome</keyword>